<keyword evidence="1" id="KW-0812">Transmembrane</keyword>
<feature type="transmembrane region" description="Helical" evidence="1">
    <location>
        <begin position="404"/>
        <end position="431"/>
    </location>
</feature>
<proteinExistence type="predicted"/>
<dbReference type="Proteomes" id="UP001627284">
    <property type="component" value="Unassembled WGS sequence"/>
</dbReference>
<keyword evidence="3" id="KW-1185">Reference proteome</keyword>
<evidence type="ECO:0000313" key="3">
    <source>
        <dbReference type="Proteomes" id="UP001627284"/>
    </source>
</evidence>
<dbReference type="PANTHER" id="PTHR11108">
    <property type="entry name" value="FERROCHELATASE"/>
    <property type="match status" value="1"/>
</dbReference>
<sequence length="691" mass="78850">MEVVVLDRFNGNADPEDWISREERYFNFLGFSEEHWLPLPSLYLDGEALEWFRWMFRNNQFFDWTHFKEKLALRFSKQMYAKSPVADTQISNILALLQKIETKWSVTSKQVIVEDVSICAATVFHKEISSPLVIENSSPVDNEDHPDTLINDLSGHVDNMFDKMSTRVFTKEVEGTFSTSRFEADLDDILSPKVFEECFPSFCPMVVSEVHPDTPNKMLDEAALSPKHSEAQLFDGCSPKEMPKRYVIVNSLDRGSNKPKIESETFDDIYLGEFFLEPATIENLYHEKQILDIEYSVPQITMSLDELMLFVEHGKFTREFNTNNILCQFSFNRDDTVVVLGTATNICVWDPGVSFKSTVLIGYTVNMAPLLLLSSTGAVGFIAYANSMTQVWDPGQLRCMHSPVLLSVLPLTVITSLNFSFQNIFAMWAVVDEMVLPKSKMHDSYSEVNPLFHDSSQRVTSREIQPIAPIDIIRPKLFRLPHRLLAQLIRKKISEQASALKMAPEGKEVTPIVCIEWIQGCIKSMTNLIDQELRNFSTLEEIMVFFGTQGVPASYATGPVLEFEYILVGYGVDEFLMLIMHDILDPGDKIIDCPPIFSLYELVALQTCENDRWSFIAMESELELVKNASIVDAYVVHKSMLEKSKSNSILSSWGKFITTTRLMCYLAHFGGHRLVEECHTPIFPQNEVFEK</sequence>
<evidence type="ECO:0000313" key="2">
    <source>
        <dbReference type="EMBL" id="KAL3369809.1"/>
    </source>
</evidence>
<keyword evidence="1" id="KW-0472">Membrane</keyword>
<keyword evidence="1" id="KW-1133">Transmembrane helix</keyword>
<organism evidence="2 3">
    <name type="scientific">Solanum stoloniferum</name>
    <dbReference type="NCBI Taxonomy" id="62892"/>
    <lineage>
        <taxon>Eukaryota</taxon>
        <taxon>Viridiplantae</taxon>
        <taxon>Streptophyta</taxon>
        <taxon>Embryophyta</taxon>
        <taxon>Tracheophyta</taxon>
        <taxon>Spermatophyta</taxon>
        <taxon>Magnoliopsida</taxon>
        <taxon>eudicotyledons</taxon>
        <taxon>Gunneridae</taxon>
        <taxon>Pentapetalae</taxon>
        <taxon>asterids</taxon>
        <taxon>lamiids</taxon>
        <taxon>Solanales</taxon>
        <taxon>Solanaceae</taxon>
        <taxon>Solanoideae</taxon>
        <taxon>Solaneae</taxon>
        <taxon>Solanum</taxon>
    </lineage>
</organism>
<accession>A0ABD2ULW7</accession>
<name>A0ABD2ULW7_9SOLN</name>
<dbReference type="EMBL" id="JBJKTR010000004">
    <property type="protein sequence ID" value="KAL3369809.1"/>
    <property type="molecule type" value="Genomic_DNA"/>
</dbReference>
<dbReference type="PANTHER" id="PTHR11108:SF10">
    <property type="entry name" value="RETROTRANSPOSON GAG DOMAIN-CONTAINING PROTEIN"/>
    <property type="match status" value="1"/>
</dbReference>
<gene>
    <name evidence="2" type="ORF">AABB24_007037</name>
</gene>
<dbReference type="InterPro" id="IPR001015">
    <property type="entry name" value="Ferrochelatase"/>
</dbReference>
<dbReference type="AlphaFoldDB" id="A0ABD2ULW7"/>
<protein>
    <submittedName>
        <fullName evidence="2">Uncharacterized protein</fullName>
    </submittedName>
</protein>
<feature type="transmembrane region" description="Helical" evidence="1">
    <location>
        <begin position="360"/>
        <end position="384"/>
    </location>
</feature>
<comment type="caution">
    <text evidence="2">The sequence shown here is derived from an EMBL/GenBank/DDBJ whole genome shotgun (WGS) entry which is preliminary data.</text>
</comment>
<evidence type="ECO:0000256" key="1">
    <source>
        <dbReference type="SAM" id="Phobius"/>
    </source>
</evidence>
<reference evidence="2 3" key="1">
    <citation type="submission" date="2024-05" db="EMBL/GenBank/DDBJ databases">
        <title>De novo assembly of an allotetraploid wild potato.</title>
        <authorList>
            <person name="Hosaka A.J."/>
        </authorList>
    </citation>
    <scope>NUCLEOTIDE SEQUENCE [LARGE SCALE GENOMIC DNA]</scope>
    <source>
        <tissue evidence="2">Young leaves</tissue>
    </source>
</reference>